<dbReference type="RefSeq" id="XP_007313000.1">
    <property type="nucleotide sequence ID" value="XM_007312938.1"/>
</dbReference>
<feature type="compositionally biased region" description="Low complexity" evidence="1">
    <location>
        <begin position="1"/>
        <end position="25"/>
    </location>
</feature>
<evidence type="ECO:0000313" key="2">
    <source>
        <dbReference type="EMBL" id="EGO31116.1"/>
    </source>
</evidence>
<dbReference type="Proteomes" id="UP000008064">
    <property type="component" value="Unassembled WGS sequence"/>
</dbReference>
<gene>
    <name evidence="2" type="ORF">SERLADRAFT_364862</name>
</gene>
<dbReference type="HOGENOM" id="CLU_2039485_0_0_1"/>
<feature type="region of interest" description="Disordered" evidence="1">
    <location>
        <begin position="1"/>
        <end position="48"/>
    </location>
</feature>
<organism>
    <name type="scientific">Serpula lacrymans var. lacrymans (strain S7.9)</name>
    <name type="common">Dry rot fungus</name>
    <dbReference type="NCBI Taxonomy" id="578457"/>
    <lineage>
        <taxon>Eukaryota</taxon>
        <taxon>Fungi</taxon>
        <taxon>Dikarya</taxon>
        <taxon>Basidiomycota</taxon>
        <taxon>Agaricomycotina</taxon>
        <taxon>Agaricomycetes</taxon>
        <taxon>Agaricomycetidae</taxon>
        <taxon>Boletales</taxon>
        <taxon>Coniophorineae</taxon>
        <taxon>Serpulaceae</taxon>
        <taxon>Serpula</taxon>
    </lineage>
</organism>
<dbReference type="AlphaFoldDB" id="F8NEW8"/>
<reference evidence="2" key="1">
    <citation type="submission" date="2011-04" db="EMBL/GenBank/DDBJ databases">
        <title>Evolution of plant cell wall degrading machinery underlies the functional diversity of forest fungi.</title>
        <authorList>
            <consortium name="US DOE Joint Genome Institute (JGI-PGF)"/>
            <person name="Eastwood D.C."/>
            <person name="Floudas D."/>
            <person name="Binder M."/>
            <person name="Majcherczyk A."/>
            <person name="Schneider P."/>
            <person name="Aerts A."/>
            <person name="Asiegbu F.O."/>
            <person name="Baker S.E."/>
            <person name="Barry K."/>
            <person name="Bendiksby M."/>
            <person name="Blumentritt M."/>
            <person name="Coutinho P.M."/>
            <person name="Cullen D."/>
            <person name="Cullen D."/>
            <person name="Gathman A."/>
            <person name="Goodell B."/>
            <person name="Henrissat B."/>
            <person name="Ihrmark K."/>
            <person name="Kauserud H."/>
            <person name="Kohler A."/>
            <person name="LaButti K."/>
            <person name="Lapidus A."/>
            <person name="Lavin J.L."/>
            <person name="Lee Y.-H."/>
            <person name="Lindquist E."/>
            <person name="Lilly W."/>
            <person name="Lucas S."/>
            <person name="Morin E."/>
            <person name="Murat C."/>
            <person name="Oguiza J.A."/>
            <person name="Park J."/>
            <person name="Pisabarro A.G."/>
            <person name="Riley R."/>
            <person name="Rosling A."/>
            <person name="Salamov A."/>
            <person name="Schmidt O."/>
            <person name="Schmutz J."/>
            <person name="Skrede I."/>
            <person name="Stenlid J."/>
            <person name="Wiebenga A."/>
            <person name="Xie X."/>
            <person name="Kues U."/>
            <person name="Hibbett D.S."/>
            <person name="Hoffmeister D."/>
            <person name="Hogberg N."/>
            <person name="Martin F."/>
            <person name="Grigoriev I.V."/>
            <person name="Watkinson S.C."/>
        </authorList>
    </citation>
    <scope>NUCLEOTIDE SEQUENCE</scope>
    <source>
        <strain evidence="2">S7.9</strain>
    </source>
</reference>
<dbReference type="EMBL" id="GL945428">
    <property type="protein sequence ID" value="EGO31116.1"/>
    <property type="molecule type" value="Genomic_DNA"/>
</dbReference>
<protein>
    <submittedName>
        <fullName evidence="2">Uncharacterized protein</fullName>
    </submittedName>
</protein>
<accession>F8NEW8</accession>
<evidence type="ECO:0000256" key="1">
    <source>
        <dbReference type="SAM" id="MobiDB-lite"/>
    </source>
</evidence>
<name>F8NEW8_SERL9</name>
<dbReference type="KEGG" id="sla:SERLADRAFT_364862"/>
<dbReference type="GeneID" id="18810074"/>
<sequence>MPTSSSSNTNDSDNGPSPTTPTTPSLAHTIHPRIYTPNQTPIQTYPHPQPPYSPLFLLPFTMYIIQWPHRRRRPTSQQMPSRQQRLQIRIIHVVPQQHHKPRFPYYSLSPYVPSRPSPSQI</sequence>
<proteinExistence type="predicted"/>